<gene>
    <name evidence="2" type="ORF">FRX31_028006</name>
</gene>
<accession>A0A7J6VCS7</accession>
<sequence length="157" mass="17617">MVRVKLPNVPLGVEVDDKLPSVASPSRKRPTASHRKNMQALTLAEIAKRRRLTLLEARPTIEKMVNKEDQIKKGDDSEVSSDDESSENEKSSEKESKNESGGNEEGKIGEVSKDKDAEEGEDSSEEESESESGESEVKQLEEWMNQKMRVLGMRKEK</sequence>
<feature type="compositionally biased region" description="Basic and acidic residues" evidence="1">
    <location>
        <begin position="59"/>
        <end position="76"/>
    </location>
</feature>
<feature type="compositionally biased region" description="Basic and acidic residues" evidence="1">
    <location>
        <begin position="87"/>
        <end position="116"/>
    </location>
</feature>
<evidence type="ECO:0000256" key="1">
    <source>
        <dbReference type="SAM" id="MobiDB-lite"/>
    </source>
</evidence>
<proteinExistence type="predicted"/>
<feature type="compositionally biased region" description="Acidic residues" evidence="1">
    <location>
        <begin position="117"/>
        <end position="134"/>
    </location>
</feature>
<dbReference type="EMBL" id="JABWDY010034784">
    <property type="protein sequence ID" value="KAF5182408.1"/>
    <property type="molecule type" value="Genomic_DNA"/>
</dbReference>
<keyword evidence="3" id="KW-1185">Reference proteome</keyword>
<dbReference type="Proteomes" id="UP000554482">
    <property type="component" value="Unassembled WGS sequence"/>
</dbReference>
<evidence type="ECO:0000313" key="2">
    <source>
        <dbReference type="EMBL" id="KAF5182408.1"/>
    </source>
</evidence>
<feature type="compositionally biased region" description="Acidic residues" evidence="1">
    <location>
        <begin position="77"/>
        <end position="86"/>
    </location>
</feature>
<protein>
    <submittedName>
        <fullName evidence="2">Uncharacterized protein</fullName>
    </submittedName>
</protein>
<comment type="caution">
    <text evidence="2">The sequence shown here is derived from an EMBL/GenBank/DDBJ whole genome shotgun (WGS) entry which is preliminary data.</text>
</comment>
<evidence type="ECO:0000313" key="3">
    <source>
        <dbReference type="Proteomes" id="UP000554482"/>
    </source>
</evidence>
<organism evidence="2 3">
    <name type="scientific">Thalictrum thalictroides</name>
    <name type="common">Rue-anemone</name>
    <name type="synonym">Anemone thalictroides</name>
    <dbReference type="NCBI Taxonomy" id="46969"/>
    <lineage>
        <taxon>Eukaryota</taxon>
        <taxon>Viridiplantae</taxon>
        <taxon>Streptophyta</taxon>
        <taxon>Embryophyta</taxon>
        <taxon>Tracheophyta</taxon>
        <taxon>Spermatophyta</taxon>
        <taxon>Magnoliopsida</taxon>
        <taxon>Ranunculales</taxon>
        <taxon>Ranunculaceae</taxon>
        <taxon>Thalictroideae</taxon>
        <taxon>Thalictrum</taxon>
    </lineage>
</organism>
<feature type="region of interest" description="Disordered" evidence="1">
    <location>
        <begin position="1"/>
        <end position="41"/>
    </location>
</feature>
<name>A0A7J6VCS7_THATH</name>
<dbReference type="AlphaFoldDB" id="A0A7J6VCS7"/>
<feature type="compositionally biased region" description="Basic residues" evidence="1">
    <location>
        <begin position="26"/>
        <end position="37"/>
    </location>
</feature>
<feature type="region of interest" description="Disordered" evidence="1">
    <location>
        <begin position="56"/>
        <end position="157"/>
    </location>
</feature>
<reference evidence="2 3" key="1">
    <citation type="submission" date="2020-06" db="EMBL/GenBank/DDBJ databases">
        <title>Transcriptomic and genomic resources for Thalictrum thalictroides and T. hernandezii: Facilitating candidate gene discovery in an emerging model plant lineage.</title>
        <authorList>
            <person name="Arias T."/>
            <person name="Riano-Pachon D.M."/>
            <person name="Di Stilio V.S."/>
        </authorList>
    </citation>
    <scope>NUCLEOTIDE SEQUENCE [LARGE SCALE GENOMIC DNA]</scope>
    <source>
        <strain evidence="3">cv. WT478/WT964</strain>
        <tissue evidence="2">Leaves</tissue>
    </source>
</reference>